<proteinExistence type="predicted"/>
<comment type="caution">
    <text evidence="2">The sequence shown here is derived from an EMBL/GenBank/DDBJ whole genome shotgun (WGS) entry which is preliminary data.</text>
</comment>
<dbReference type="OrthoDB" id="2639622at2"/>
<dbReference type="InterPro" id="IPR049945">
    <property type="entry name" value="AAA_22"/>
</dbReference>
<sequence>MTESTIIVGVPGSGLTTTARELAREHVSNGGHVAVLIPNEHHEREWDGLDRALVTTARDLMESRIADESLSERLSLPRQVPIPLLLVIDPADHLTREQWEQVGRIAERGRGRGTGVSVVVTAHRLSSVPRNLLDECELVELERRAA</sequence>
<accession>A0A2G5P7V2</accession>
<dbReference type="Proteomes" id="UP000230551">
    <property type="component" value="Unassembled WGS sequence"/>
</dbReference>
<evidence type="ECO:0000259" key="1">
    <source>
        <dbReference type="SMART" id="SM00382"/>
    </source>
</evidence>
<dbReference type="InterPro" id="IPR027417">
    <property type="entry name" value="P-loop_NTPase"/>
</dbReference>
<dbReference type="GO" id="GO:0016887">
    <property type="term" value="F:ATP hydrolysis activity"/>
    <property type="evidence" value="ECO:0007669"/>
    <property type="project" value="InterPro"/>
</dbReference>
<protein>
    <recommendedName>
        <fullName evidence="1">AAA+ ATPase domain-containing protein</fullName>
    </recommendedName>
</protein>
<dbReference type="Pfam" id="PF13401">
    <property type="entry name" value="AAA_22"/>
    <property type="match status" value="1"/>
</dbReference>
<dbReference type="InterPro" id="IPR003593">
    <property type="entry name" value="AAA+_ATPase"/>
</dbReference>
<gene>
    <name evidence="2" type="ORF">CQY22_013315</name>
</gene>
<dbReference type="RefSeq" id="WP_099541372.1">
    <property type="nucleotide sequence ID" value="NZ_CP104302.1"/>
</dbReference>
<dbReference type="AlphaFoldDB" id="A0A2G5P7V2"/>
<dbReference type="SMART" id="SM00382">
    <property type="entry name" value="AAA"/>
    <property type="match status" value="1"/>
</dbReference>
<dbReference type="STRING" id="85968.GCA_900073015_02723"/>
<dbReference type="Gene3D" id="3.40.50.300">
    <property type="entry name" value="P-loop containing nucleotide triphosphate hydrolases"/>
    <property type="match status" value="1"/>
</dbReference>
<evidence type="ECO:0000313" key="2">
    <source>
        <dbReference type="EMBL" id="PIB74442.1"/>
    </source>
</evidence>
<evidence type="ECO:0000313" key="3">
    <source>
        <dbReference type="Proteomes" id="UP000230551"/>
    </source>
</evidence>
<reference evidence="2 3" key="1">
    <citation type="journal article" date="2017" name="Infect. Genet. Evol.">
        <title>The new phylogeny of the genus Mycobacterium: The old and the news.</title>
        <authorList>
            <person name="Tortoli E."/>
            <person name="Fedrizzi T."/>
            <person name="Meehan C.J."/>
            <person name="Trovato A."/>
            <person name="Grottola A."/>
            <person name="Giacobazzi E."/>
            <person name="Serpini G.F."/>
            <person name="Tagliazucchi S."/>
            <person name="Fabio A."/>
            <person name="Bettua C."/>
            <person name="Bertorelli R."/>
            <person name="Frascaro F."/>
            <person name="De Sanctis V."/>
            <person name="Pecorari M."/>
            <person name="Jousson O."/>
            <person name="Segata N."/>
            <person name="Cirillo D.M."/>
        </authorList>
    </citation>
    <scope>NUCLEOTIDE SEQUENCE [LARGE SCALE GENOMIC DNA]</scope>
    <source>
        <strain evidence="2 3">CIP1034565</strain>
    </source>
</reference>
<organism evidence="2 3">
    <name type="scientific">Mycolicibacterium brumae</name>
    <dbReference type="NCBI Taxonomy" id="85968"/>
    <lineage>
        <taxon>Bacteria</taxon>
        <taxon>Bacillati</taxon>
        <taxon>Actinomycetota</taxon>
        <taxon>Actinomycetes</taxon>
        <taxon>Mycobacteriales</taxon>
        <taxon>Mycobacteriaceae</taxon>
        <taxon>Mycolicibacterium</taxon>
    </lineage>
</organism>
<keyword evidence="3" id="KW-1185">Reference proteome</keyword>
<name>A0A2G5P7V2_9MYCO</name>
<dbReference type="EMBL" id="PDCN02000017">
    <property type="protein sequence ID" value="PIB74442.1"/>
    <property type="molecule type" value="Genomic_DNA"/>
</dbReference>
<feature type="domain" description="AAA+ ATPase" evidence="1">
    <location>
        <begin position="1"/>
        <end position="143"/>
    </location>
</feature>
<dbReference type="SUPFAM" id="SSF52540">
    <property type="entry name" value="P-loop containing nucleoside triphosphate hydrolases"/>
    <property type="match status" value="1"/>
</dbReference>